<dbReference type="InterPro" id="IPR036249">
    <property type="entry name" value="Thioredoxin-like_sf"/>
</dbReference>
<dbReference type="GO" id="GO:0016209">
    <property type="term" value="F:antioxidant activity"/>
    <property type="evidence" value="ECO:0007669"/>
    <property type="project" value="InterPro"/>
</dbReference>
<protein>
    <submittedName>
        <fullName evidence="6">Thiol:disulfide interchange protein</fullName>
    </submittedName>
</protein>
<keyword evidence="7" id="KW-1185">Reference proteome</keyword>
<dbReference type="Gene3D" id="3.40.30.10">
    <property type="entry name" value="Glutaredoxin"/>
    <property type="match status" value="1"/>
</dbReference>
<organism evidence="6 7">
    <name type="scientific">Acidocella aminolytica 101 = DSM 11237</name>
    <dbReference type="NCBI Taxonomy" id="1120923"/>
    <lineage>
        <taxon>Bacteria</taxon>
        <taxon>Pseudomonadati</taxon>
        <taxon>Pseudomonadota</taxon>
        <taxon>Alphaproteobacteria</taxon>
        <taxon>Acetobacterales</taxon>
        <taxon>Acidocellaceae</taxon>
        <taxon>Acidocella</taxon>
    </lineage>
</organism>
<name>A0A0D6PHC8_9PROT</name>
<dbReference type="CDD" id="cd02966">
    <property type="entry name" value="TlpA_like_family"/>
    <property type="match status" value="1"/>
</dbReference>
<evidence type="ECO:0000256" key="3">
    <source>
        <dbReference type="ARBA" id="ARBA00023157"/>
    </source>
</evidence>
<dbReference type="GO" id="GO:0030313">
    <property type="term" value="C:cell envelope"/>
    <property type="evidence" value="ECO:0007669"/>
    <property type="project" value="UniProtKB-SubCell"/>
</dbReference>
<dbReference type="PANTHER" id="PTHR42852:SF6">
    <property type="entry name" value="THIOL:DISULFIDE INTERCHANGE PROTEIN DSBE"/>
    <property type="match status" value="1"/>
</dbReference>
<dbReference type="Pfam" id="PF00578">
    <property type="entry name" value="AhpC-TSA"/>
    <property type="match status" value="1"/>
</dbReference>
<evidence type="ECO:0000256" key="4">
    <source>
        <dbReference type="ARBA" id="ARBA00023284"/>
    </source>
</evidence>
<feature type="domain" description="Thioredoxin" evidence="5">
    <location>
        <begin position="34"/>
        <end position="184"/>
    </location>
</feature>
<comment type="caution">
    <text evidence="6">The sequence shown here is derived from an EMBL/GenBank/DDBJ whole genome shotgun (WGS) entry which is preliminary data.</text>
</comment>
<dbReference type="PROSITE" id="PS00194">
    <property type="entry name" value="THIOREDOXIN_1"/>
    <property type="match status" value="1"/>
</dbReference>
<evidence type="ECO:0000313" key="6">
    <source>
        <dbReference type="EMBL" id="GAN81160.1"/>
    </source>
</evidence>
<dbReference type="EMBL" id="BANC01000076">
    <property type="protein sequence ID" value="GAN81160.1"/>
    <property type="molecule type" value="Genomic_DNA"/>
</dbReference>
<dbReference type="InterPro" id="IPR000866">
    <property type="entry name" value="AhpC/TSA"/>
</dbReference>
<dbReference type="SUPFAM" id="SSF52833">
    <property type="entry name" value="Thioredoxin-like"/>
    <property type="match status" value="1"/>
</dbReference>
<dbReference type="AlphaFoldDB" id="A0A0D6PHC8"/>
<proteinExistence type="predicted"/>
<gene>
    <name evidence="6" type="ORF">Aam_078_037</name>
</gene>
<comment type="subcellular location">
    <subcellularLocation>
        <location evidence="1">Cell envelope</location>
    </subcellularLocation>
</comment>
<accession>A0A0D6PHC8</accession>
<evidence type="ECO:0000259" key="5">
    <source>
        <dbReference type="PROSITE" id="PS51352"/>
    </source>
</evidence>
<dbReference type="InterPro" id="IPR050553">
    <property type="entry name" value="Thioredoxin_ResA/DsbE_sf"/>
</dbReference>
<keyword evidence="2" id="KW-0201">Cytochrome c-type biogenesis</keyword>
<reference evidence="6 7" key="1">
    <citation type="submission" date="2012-11" db="EMBL/GenBank/DDBJ databases">
        <title>Whole genome sequence of Acidocella aminolytica 101 = DSM 11237.</title>
        <authorList>
            <person name="Azuma Y."/>
            <person name="Higashiura N."/>
            <person name="Hirakawa H."/>
            <person name="Matsushita K."/>
        </authorList>
    </citation>
    <scope>NUCLEOTIDE SEQUENCE [LARGE SCALE GENOMIC DNA]</scope>
    <source>
        <strain evidence="7">101 / DSM 11237</strain>
    </source>
</reference>
<dbReference type="GO" id="GO:0017004">
    <property type="term" value="P:cytochrome complex assembly"/>
    <property type="evidence" value="ECO:0007669"/>
    <property type="project" value="UniProtKB-KW"/>
</dbReference>
<dbReference type="GO" id="GO:0015036">
    <property type="term" value="F:disulfide oxidoreductase activity"/>
    <property type="evidence" value="ECO:0007669"/>
    <property type="project" value="UniProtKB-ARBA"/>
</dbReference>
<evidence type="ECO:0000313" key="7">
    <source>
        <dbReference type="Proteomes" id="UP000032668"/>
    </source>
</evidence>
<dbReference type="STRING" id="1120923.SAMN02746095_02603"/>
<keyword evidence="3" id="KW-1015">Disulfide bond</keyword>
<dbReference type="InterPro" id="IPR017937">
    <property type="entry name" value="Thioredoxin_CS"/>
</dbReference>
<evidence type="ECO:0000256" key="1">
    <source>
        <dbReference type="ARBA" id="ARBA00004196"/>
    </source>
</evidence>
<evidence type="ECO:0000256" key="2">
    <source>
        <dbReference type="ARBA" id="ARBA00022748"/>
    </source>
</evidence>
<dbReference type="PANTHER" id="PTHR42852">
    <property type="entry name" value="THIOL:DISULFIDE INTERCHANGE PROTEIN DSBE"/>
    <property type="match status" value="1"/>
</dbReference>
<keyword evidence="4" id="KW-0676">Redox-active center</keyword>
<dbReference type="InterPro" id="IPR013766">
    <property type="entry name" value="Thioredoxin_domain"/>
</dbReference>
<dbReference type="Proteomes" id="UP000032668">
    <property type="component" value="Unassembled WGS sequence"/>
</dbReference>
<dbReference type="RefSeq" id="WP_241869415.1">
    <property type="nucleotide sequence ID" value="NZ_BANC01000076.1"/>
</dbReference>
<dbReference type="PROSITE" id="PS51352">
    <property type="entry name" value="THIOREDOXIN_2"/>
    <property type="match status" value="1"/>
</dbReference>
<sequence>MVATCGMFLSRSRFARASLLPPILHSSAGQYIQLRPEPSAPSRPIETRGGSLIDFASYRGKVVLVNFWATWCAPCVYEMPSLDRLASSGNTDLVVLPIAVADGGRPVVEAFYHRLGLTHLGVYVDPDQQIGFFYEKNPGHGMFPLYALPVTYFIDPRGQIAGYVPGVAQWNSPQAAALIRYLAATG</sequence>